<evidence type="ECO:0000256" key="6">
    <source>
        <dbReference type="ARBA" id="ARBA00023136"/>
    </source>
</evidence>
<dbReference type="Proteomes" id="UP000623129">
    <property type="component" value="Unassembled WGS sequence"/>
</dbReference>
<proteinExistence type="inferred from homology"/>
<accession>A0A833VA41</accession>
<comment type="caution">
    <text evidence="9">The sequence shown here is derived from an EMBL/GenBank/DDBJ whole genome shotgun (WGS) entry which is preliminary data.</text>
</comment>
<dbReference type="EMBL" id="SWLB01000013">
    <property type="protein sequence ID" value="KAF3330491.1"/>
    <property type="molecule type" value="Genomic_DNA"/>
</dbReference>
<dbReference type="InterPro" id="IPR010742">
    <property type="entry name" value="RCAF1"/>
</dbReference>
<organism evidence="9 10">
    <name type="scientific">Carex littledalei</name>
    <dbReference type="NCBI Taxonomy" id="544730"/>
    <lineage>
        <taxon>Eukaryota</taxon>
        <taxon>Viridiplantae</taxon>
        <taxon>Streptophyta</taxon>
        <taxon>Embryophyta</taxon>
        <taxon>Tracheophyta</taxon>
        <taxon>Spermatophyta</taxon>
        <taxon>Magnoliopsida</taxon>
        <taxon>Liliopsida</taxon>
        <taxon>Poales</taxon>
        <taxon>Cyperaceae</taxon>
        <taxon>Cyperoideae</taxon>
        <taxon>Cariceae</taxon>
        <taxon>Carex</taxon>
        <taxon>Carex subgen. Euthyceras</taxon>
    </lineage>
</organism>
<comment type="subcellular location">
    <subcellularLocation>
        <location evidence="1">Endoplasmic reticulum membrane</location>
        <topology evidence="1">Multi-pass membrane protein</topology>
    </subcellularLocation>
</comment>
<dbReference type="PANTHER" id="PTHR12906">
    <property type="entry name" value="PROTEIN C20ORF24 RAB5-INTERACTING PROTEIN"/>
    <property type="match status" value="1"/>
</dbReference>
<dbReference type="OrthoDB" id="286395at2759"/>
<evidence type="ECO:0000256" key="5">
    <source>
        <dbReference type="ARBA" id="ARBA00022989"/>
    </source>
</evidence>
<protein>
    <submittedName>
        <fullName evidence="9">Rab5-interacting protein</fullName>
    </submittedName>
</protein>
<dbReference type="PANTHER" id="PTHR12906:SF0">
    <property type="entry name" value="GEL COMPLEX SUBUNIT OPTI"/>
    <property type="match status" value="1"/>
</dbReference>
<dbReference type="InterPro" id="IPR029008">
    <property type="entry name" value="EMC6-like"/>
</dbReference>
<dbReference type="GO" id="GO:0005739">
    <property type="term" value="C:mitochondrion"/>
    <property type="evidence" value="ECO:0007669"/>
    <property type="project" value="GOC"/>
</dbReference>
<evidence type="ECO:0000256" key="4">
    <source>
        <dbReference type="ARBA" id="ARBA00022824"/>
    </source>
</evidence>
<evidence type="ECO:0000313" key="10">
    <source>
        <dbReference type="Proteomes" id="UP000623129"/>
    </source>
</evidence>
<feature type="transmembrane region" description="Helical" evidence="8">
    <location>
        <begin position="107"/>
        <end position="126"/>
    </location>
</feature>
<keyword evidence="6 8" id="KW-0472">Membrane</keyword>
<dbReference type="GO" id="GO:0097250">
    <property type="term" value="P:mitochondrial respirasome assembly"/>
    <property type="evidence" value="ECO:0007669"/>
    <property type="project" value="InterPro"/>
</dbReference>
<keyword evidence="5 8" id="KW-1133">Transmembrane helix</keyword>
<reference evidence="9" key="1">
    <citation type="submission" date="2020-01" db="EMBL/GenBank/DDBJ databases">
        <title>Genome sequence of Kobresia littledalei, the first chromosome-level genome in the family Cyperaceae.</title>
        <authorList>
            <person name="Qu G."/>
        </authorList>
    </citation>
    <scope>NUCLEOTIDE SEQUENCE</scope>
    <source>
        <strain evidence="9">C.B.Clarke</strain>
        <tissue evidence="9">Leaf</tissue>
    </source>
</reference>
<sequence length="128" mass="14471">MKKPRSNKAPAKQAQQQPNGTSDSKLAKFLDPNSSWDKDKLLDTLYWIRQAIGLFCGLLWGAIPLVGAIWIVLFVAISTGTVYWVYSQRLNIDEEEFGGHGAILQEGFFASFTLFLLCWILVYSLVHF</sequence>
<keyword evidence="10" id="KW-1185">Reference proteome</keyword>
<evidence type="ECO:0000256" key="3">
    <source>
        <dbReference type="ARBA" id="ARBA00022692"/>
    </source>
</evidence>
<dbReference type="Pfam" id="PF07019">
    <property type="entry name" value="EMC6"/>
    <property type="match status" value="1"/>
</dbReference>
<comment type="similarity">
    <text evidence="2">Belongs to the EMC6 family.</text>
</comment>
<keyword evidence="4" id="KW-0256">Endoplasmic reticulum</keyword>
<evidence type="ECO:0000256" key="2">
    <source>
        <dbReference type="ARBA" id="ARBA00009436"/>
    </source>
</evidence>
<evidence type="ECO:0000313" key="9">
    <source>
        <dbReference type="EMBL" id="KAF3330491.1"/>
    </source>
</evidence>
<name>A0A833VA41_9POAL</name>
<gene>
    <name evidence="9" type="ORF">FCM35_KLT03845</name>
</gene>
<evidence type="ECO:0000256" key="7">
    <source>
        <dbReference type="SAM" id="MobiDB-lite"/>
    </source>
</evidence>
<evidence type="ECO:0000256" key="8">
    <source>
        <dbReference type="SAM" id="Phobius"/>
    </source>
</evidence>
<feature type="compositionally biased region" description="Low complexity" evidence="7">
    <location>
        <begin position="8"/>
        <end position="18"/>
    </location>
</feature>
<feature type="region of interest" description="Disordered" evidence="7">
    <location>
        <begin position="1"/>
        <end position="33"/>
    </location>
</feature>
<keyword evidence="3 8" id="KW-0812">Transmembrane</keyword>
<dbReference type="GO" id="GO:0005789">
    <property type="term" value="C:endoplasmic reticulum membrane"/>
    <property type="evidence" value="ECO:0007669"/>
    <property type="project" value="UniProtKB-SubCell"/>
</dbReference>
<evidence type="ECO:0000256" key="1">
    <source>
        <dbReference type="ARBA" id="ARBA00004477"/>
    </source>
</evidence>
<dbReference type="AlphaFoldDB" id="A0A833VA41"/>